<dbReference type="SMART" id="SM00125">
    <property type="entry name" value="IL1"/>
    <property type="match status" value="1"/>
</dbReference>
<evidence type="ECO:0000313" key="6">
    <source>
        <dbReference type="Proteomes" id="UP000245320"/>
    </source>
</evidence>
<dbReference type="GO" id="GO:0005125">
    <property type="term" value="F:cytokine activity"/>
    <property type="evidence" value="ECO:0007669"/>
    <property type="project" value="UniProtKB-UniRule"/>
</dbReference>
<dbReference type="PRINTS" id="PR00264">
    <property type="entry name" value="INTERLEUKIN1"/>
</dbReference>
<evidence type="ECO:0000313" key="7">
    <source>
        <dbReference type="RefSeq" id="XP_033693989.1"/>
    </source>
</evidence>
<dbReference type="GO" id="GO:0019221">
    <property type="term" value="P:cytokine-mediated signaling pathway"/>
    <property type="evidence" value="ECO:0007669"/>
    <property type="project" value="TreeGrafter"/>
</dbReference>
<keyword evidence="3 5" id="KW-0964">Secreted</keyword>
<dbReference type="InterPro" id="IPR008996">
    <property type="entry name" value="IL1/FGF"/>
</dbReference>
<name>A0A6J3PV65_TURTR</name>
<dbReference type="FunFam" id="2.80.10.50:FF:000013">
    <property type="entry name" value="Interleukin-1"/>
    <property type="match status" value="1"/>
</dbReference>
<sequence>MGSGGWGHSCLSLLDTPAFSAPPCIWTLPPNAVHVPLDCKEMDEPWTGECFDLNQQAWILKGHTLVTAPLNNSVTPVTVTVMPCKNPGSVEEDRGVPIYLGIENPEMCLYCEDVGGQPKLQLKDQKILDLYNRPEPMEPFLFYHGRTGSTSTFESVAFPDWFIASSEQGQPIFLTSNLGKMYSTAFRIDLRI</sequence>
<evidence type="ECO:0000256" key="2">
    <source>
        <dbReference type="ARBA" id="ARBA00010448"/>
    </source>
</evidence>
<reference evidence="7" key="1">
    <citation type="submission" date="2025-08" db="UniProtKB">
        <authorList>
            <consortium name="RefSeq"/>
        </authorList>
    </citation>
    <scope>IDENTIFICATION</scope>
    <source>
        <tissue evidence="7">Spleen</tissue>
    </source>
</reference>
<dbReference type="CDD" id="cd23300">
    <property type="entry name" value="beta-trefoil_IL36"/>
    <property type="match status" value="1"/>
</dbReference>
<accession>A0A6J3PV65</accession>
<dbReference type="GO" id="GO:0005149">
    <property type="term" value="F:interleukin-1 receptor binding"/>
    <property type="evidence" value="ECO:0007669"/>
    <property type="project" value="UniProtKB-UniRule"/>
</dbReference>
<evidence type="ECO:0000256" key="3">
    <source>
        <dbReference type="ARBA" id="ARBA00022525"/>
    </source>
</evidence>
<evidence type="ECO:0000256" key="5">
    <source>
        <dbReference type="RuleBase" id="RU003753"/>
    </source>
</evidence>
<proteinExistence type="inferred from homology"/>
<dbReference type="SUPFAM" id="SSF50353">
    <property type="entry name" value="Cytokine"/>
    <property type="match status" value="1"/>
</dbReference>
<dbReference type="GO" id="GO:0010628">
    <property type="term" value="P:positive regulation of gene expression"/>
    <property type="evidence" value="ECO:0007669"/>
    <property type="project" value="TreeGrafter"/>
</dbReference>
<organism evidence="6 7">
    <name type="scientific">Tursiops truncatus</name>
    <name type="common">Atlantic bottle-nosed dolphin</name>
    <name type="synonym">Delphinus truncatus</name>
    <dbReference type="NCBI Taxonomy" id="9739"/>
    <lineage>
        <taxon>Eukaryota</taxon>
        <taxon>Metazoa</taxon>
        <taxon>Chordata</taxon>
        <taxon>Craniata</taxon>
        <taxon>Vertebrata</taxon>
        <taxon>Euteleostomi</taxon>
        <taxon>Mammalia</taxon>
        <taxon>Eutheria</taxon>
        <taxon>Laurasiatheria</taxon>
        <taxon>Artiodactyla</taxon>
        <taxon>Whippomorpha</taxon>
        <taxon>Cetacea</taxon>
        <taxon>Odontoceti</taxon>
        <taxon>Delphinidae</taxon>
        <taxon>Tursiops</taxon>
    </lineage>
</organism>
<gene>
    <name evidence="7" type="primary">IL36G</name>
</gene>
<dbReference type="CTD" id="56300"/>
<dbReference type="PRINTS" id="PR01360">
    <property type="entry name" value="INTRLEUKIN1X"/>
</dbReference>
<dbReference type="PANTHER" id="PTHR10078">
    <property type="entry name" value="INTERLEUKIN-1 FAMILY MEMBER"/>
    <property type="match status" value="1"/>
</dbReference>
<dbReference type="InterPro" id="IPR000975">
    <property type="entry name" value="IL-1_fam"/>
</dbReference>
<dbReference type="RefSeq" id="XP_033693989.1">
    <property type="nucleotide sequence ID" value="XM_033838098.1"/>
</dbReference>
<dbReference type="InterPro" id="IPR003297">
    <property type="entry name" value="IL-1RA/IL-36"/>
</dbReference>
<protein>
    <recommendedName>
        <fullName evidence="5">Interleukin-1</fullName>
    </recommendedName>
</protein>
<keyword evidence="6" id="KW-1185">Reference proteome</keyword>
<comment type="function">
    <text evidence="4">Anti-inflammatory antagonist of interleukin-1 family of proinflammatory cytokines such as interleukin-1beta/IL1B and interleukin-1alpha/IL1A. Protects from immune dysregulation and uncontrolled systemic inflammation triggered by IL1 for a range of innate stimulatory agents such as pathogens.</text>
</comment>
<dbReference type="Gene3D" id="2.80.10.50">
    <property type="match status" value="1"/>
</dbReference>
<comment type="similarity">
    <text evidence="2 5">Belongs to the IL-1 family.</text>
</comment>
<dbReference type="PANTHER" id="PTHR10078:SF27">
    <property type="entry name" value="INTERLEUKIN-36 GAMMA"/>
    <property type="match status" value="1"/>
</dbReference>
<dbReference type="GO" id="GO:0005615">
    <property type="term" value="C:extracellular space"/>
    <property type="evidence" value="ECO:0007669"/>
    <property type="project" value="InterPro"/>
</dbReference>
<evidence type="ECO:0000256" key="4">
    <source>
        <dbReference type="ARBA" id="ARBA00034096"/>
    </source>
</evidence>
<dbReference type="GeneID" id="117307815"/>
<evidence type="ECO:0000256" key="1">
    <source>
        <dbReference type="ARBA" id="ARBA00004613"/>
    </source>
</evidence>
<dbReference type="GO" id="GO:0002437">
    <property type="term" value="P:inflammatory response to antigenic stimulus"/>
    <property type="evidence" value="ECO:0007669"/>
    <property type="project" value="TreeGrafter"/>
</dbReference>
<dbReference type="Proteomes" id="UP000245320">
    <property type="component" value="Chromosome 14"/>
</dbReference>
<dbReference type="Pfam" id="PF00340">
    <property type="entry name" value="IL1"/>
    <property type="match status" value="1"/>
</dbReference>
<dbReference type="GO" id="GO:0071222">
    <property type="term" value="P:cellular response to lipopolysaccharide"/>
    <property type="evidence" value="ECO:0007669"/>
    <property type="project" value="TreeGrafter"/>
</dbReference>
<dbReference type="AlphaFoldDB" id="A0A6J3PV65"/>
<comment type="subcellular location">
    <subcellularLocation>
        <location evidence="1 5">Secreted</location>
    </subcellularLocation>
</comment>